<dbReference type="SUPFAM" id="SSF50118">
    <property type="entry name" value="Cell growth inhibitor/plasmid maintenance toxic component"/>
    <property type="match status" value="1"/>
</dbReference>
<dbReference type="RefSeq" id="WP_338344881.1">
    <property type="nucleotide sequence ID" value="NZ_CAUZLK010000002.1"/>
</dbReference>
<reference evidence="1 2" key="1">
    <citation type="submission" date="2023-10" db="EMBL/GenBank/DDBJ databases">
        <authorList>
            <person name="Botero Cardona J."/>
        </authorList>
    </citation>
    <scope>NUCLEOTIDE SEQUENCE [LARGE SCALE GENOMIC DNA]</scope>
    <source>
        <strain evidence="1 2">R-54839</strain>
    </source>
</reference>
<dbReference type="Proteomes" id="UP001314261">
    <property type="component" value="Unassembled WGS sequence"/>
</dbReference>
<proteinExistence type="predicted"/>
<sequence length="310" mass="35691">MASQISKTLSNKINKLQPFTDFYFSSQKSFKLGMMPNWIETYGRSLNNELTGRQKFYPVFNQGTIIMINFGVNIGEELSGPHFGIVINAKDSKHVGKITVLPLTSKFHKGHVRLGKNIVEETLRLISEKKKELDLAFQHMDNVLNESDILLTKFIAEYEVKSNEFSLDSLKVIQQAFQKAEKSVNFLPNRDIPLNQKIEFLRIFLLNVQPGSKDKQDLYALYTEMLVVVEKIEESKESLDLLEYKKHGLEHLYNQLQKYNNESFADIKNMTTISKTRVKKLSEYDISGNVSISNESLQKIKNSIHSFLNI</sequence>
<protein>
    <submittedName>
        <fullName evidence="1">Toxin component of the MazEF toxin-antitoxin module (MazF)</fullName>
    </submittedName>
</protein>
<comment type="caution">
    <text evidence="1">The sequence shown here is derived from an EMBL/GenBank/DDBJ whole genome shotgun (WGS) entry which is preliminary data.</text>
</comment>
<dbReference type="EMBL" id="CAUZLR010000006">
    <property type="protein sequence ID" value="CAK1244991.1"/>
    <property type="molecule type" value="Genomic_DNA"/>
</dbReference>
<gene>
    <name evidence="1" type="ORF">R54839_PPFHFPJH_01074</name>
</gene>
<evidence type="ECO:0000313" key="2">
    <source>
        <dbReference type="Proteomes" id="UP001314261"/>
    </source>
</evidence>
<dbReference type="Gene3D" id="2.30.30.110">
    <property type="match status" value="1"/>
</dbReference>
<keyword evidence="2" id="KW-1185">Reference proteome</keyword>
<organism evidence="1 2">
    <name type="scientific">Fructobacillus fructosus</name>
    <dbReference type="NCBI Taxonomy" id="1631"/>
    <lineage>
        <taxon>Bacteria</taxon>
        <taxon>Bacillati</taxon>
        <taxon>Bacillota</taxon>
        <taxon>Bacilli</taxon>
        <taxon>Lactobacillales</taxon>
        <taxon>Lactobacillaceae</taxon>
        <taxon>Fructobacillus</taxon>
    </lineage>
</organism>
<evidence type="ECO:0000313" key="1">
    <source>
        <dbReference type="EMBL" id="CAK1244991.1"/>
    </source>
</evidence>
<name>A0ABN9YTK5_9LACO</name>
<dbReference type="InterPro" id="IPR011067">
    <property type="entry name" value="Plasmid_toxin/cell-grow_inhib"/>
</dbReference>
<accession>A0ABN9YTK5</accession>